<protein>
    <submittedName>
        <fullName evidence="1">Uncharacterized protein</fullName>
    </submittedName>
</protein>
<evidence type="ECO:0000313" key="1">
    <source>
        <dbReference type="EMBL" id="JAH46994.1"/>
    </source>
</evidence>
<sequence length="51" mass="5560">MVSLLCEFAGAQNNLLKSRSSSHSVHMNMTYQLKGFAETGSSRSCEFAGVF</sequence>
<name>A0A0E9T061_ANGAN</name>
<accession>A0A0E9T061</accession>
<dbReference type="EMBL" id="GBXM01061583">
    <property type="protein sequence ID" value="JAH46994.1"/>
    <property type="molecule type" value="Transcribed_RNA"/>
</dbReference>
<reference evidence="1" key="1">
    <citation type="submission" date="2014-11" db="EMBL/GenBank/DDBJ databases">
        <authorList>
            <person name="Amaro Gonzalez C."/>
        </authorList>
    </citation>
    <scope>NUCLEOTIDE SEQUENCE</scope>
</reference>
<dbReference type="AlphaFoldDB" id="A0A0E9T061"/>
<organism evidence="1">
    <name type="scientific">Anguilla anguilla</name>
    <name type="common">European freshwater eel</name>
    <name type="synonym">Muraena anguilla</name>
    <dbReference type="NCBI Taxonomy" id="7936"/>
    <lineage>
        <taxon>Eukaryota</taxon>
        <taxon>Metazoa</taxon>
        <taxon>Chordata</taxon>
        <taxon>Craniata</taxon>
        <taxon>Vertebrata</taxon>
        <taxon>Euteleostomi</taxon>
        <taxon>Actinopterygii</taxon>
        <taxon>Neopterygii</taxon>
        <taxon>Teleostei</taxon>
        <taxon>Anguilliformes</taxon>
        <taxon>Anguillidae</taxon>
        <taxon>Anguilla</taxon>
    </lineage>
</organism>
<proteinExistence type="predicted"/>
<reference evidence="1" key="2">
    <citation type="journal article" date="2015" name="Fish Shellfish Immunol.">
        <title>Early steps in the European eel (Anguilla anguilla)-Vibrio vulnificus interaction in the gills: Role of the RtxA13 toxin.</title>
        <authorList>
            <person name="Callol A."/>
            <person name="Pajuelo D."/>
            <person name="Ebbesson L."/>
            <person name="Teles M."/>
            <person name="MacKenzie S."/>
            <person name="Amaro C."/>
        </authorList>
    </citation>
    <scope>NUCLEOTIDE SEQUENCE</scope>
</reference>